<dbReference type="AlphaFoldDB" id="A0A2N5VPD5"/>
<feature type="compositionally biased region" description="Polar residues" evidence="1">
    <location>
        <begin position="44"/>
        <end position="82"/>
    </location>
</feature>
<gene>
    <name evidence="2" type="ORF">PCANC_05532</name>
</gene>
<feature type="compositionally biased region" description="Polar residues" evidence="1">
    <location>
        <begin position="1"/>
        <end position="12"/>
    </location>
</feature>
<evidence type="ECO:0000313" key="3">
    <source>
        <dbReference type="Proteomes" id="UP000235388"/>
    </source>
</evidence>
<organism evidence="2 3">
    <name type="scientific">Puccinia coronata f. sp. avenae</name>
    <dbReference type="NCBI Taxonomy" id="200324"/>
    <lineage>
        <taxon>Eukaryota</taxon>
        <taxon>Fungi</taxon>
        <taxon>Dikarya</taxon>
        <taxon>Basidiomycota</taxon>
        <taxon>Pucciniomycotina</taxon>
        <taxon>Pucciniomycetes</taxon>
        <taxon>Pucciniales</taxon>
        <taxon>Pucciniaceae</taxon>
        <taxon>Puccinia</taxon>
    </lineage>
</organism>
<comment type="caution">
    <text evidence="2">The sequence shown here is derived from an EMBL/GenBank/DDBJ whole genome shotgun (WGS) entry which is preliminary data.</text>
</comment>
<feature type="region of interest" description="Disordered" evidence="1">
    <location>
        <begin position="1"/>
        <end position="27"/>
    </location>
</feature>
<proteinExistence type="predicted"/>
<sequence length="373" mass="43175">MAEVSESGTGASSDHIPASLSHDEYSSGVPSRMLWMKKRDQIASPDNNNSLELQGSPQPNLSDQNMSSKTDNQSDSTFVSDQSAEAQIRGLRRIADVFHRVRLARDNPEVLEADPTLKSALLKEKEVADNSLENIRAWLINSFDQKDLNPARFNLARGLKNGMKREESALWENIWSEEVEDYRFKKRTQGFFGYFYSLWKFFFAQKTWEKQQLRQSLRKILRQLPDRLLFDEERVVLQLEKVQKAGFEITWQEQRLAQKISEMSQDLTDGIKDYVPLDINEGSLLDTMSFRTVSVRREELINRIKEQWQKVIEKAQTNRSNSEEQNFILGELKDLIKKEKEGLGWTEDDILWAHSLEIKKAGKGEEKDSPNAK</sequence>
<accession>A0A2N5VPD5</accession>
<protein>
    <submittedName>
        <fullName evidence="2">Uncharacterized protein</fullName>
    </submittedName>
</protein>
<name>A0A2N5VPD5_9BASI</name>
<evidence type="ECO:0000313" key="2">
    <source>
        <dbReference type="EMBL" id="PLW51790.1"/>
    </source>
</evidence>
<dbReference type="Proteomes" id="UP000235388">
    <property type="component" value="Unassembled WGS sequence"/>
</dbReference>
<feature type="region of interest" description="Disordered" evidence="1">
    <location>
        <begin position="40"/>
        <end position="82"/>
    </location>
</feature>
<evidence type="ECO:0000256" key="1">
    <source>
        <dbReference type="SAM" id="MobiDB-lite"/>
    </source>
</evidence>
<dbReference type="OrthoDB" id="2497898at2759"/>
<dbReference type="EMBL" id="PGCJ01000083">
    <property type="protein sequence ID" value="PLW51790.1"/>
    <property type="molecule type" value="Genomic_DNA"/>
</dbReference>
<keyword evidence="3" id="KW-1185">Reference proteome</keyword>
<reference evidence="2 3" key="1">
    <citation type="submission" date="2017-11" db="EMBL/GenBank/DDBJ databases">
        <title>De novo assembly and phasing of dikaryotic genomes from two isolates of Puccinia coronata f. sp. avenae, the causal agent of oat crown rust.</title>
        <authorList>
            <person name="Miller M.E."/>
            <person name="Zhang Y."/>
            <person name="Omidvar V."/>
            <person name="Sperschneider J."/>
            <person name="Schwessinger B."/>
            <person name="Raley C."/>
            <person name="Palmer J.M."/>
            <person name="Garnica D."/>
            <person name="Upadhyaya N."/>
            <person name="Rathjen J."/>
            <person name="Taylor J.M."/>
            <person name="Park R.F."/>
            <person name="Dodds P.N."/>
            <person name="Hirsch C.D."/>
            <person name="Kianian S.F."/>
            <person name="Figueroa M."/>
        </authorList>
    </citation>
    <scope>NUCLEOTIDE SEQUENCE [LARGE SCALE GENOMIC DNA]</scope>
    <source>
        <strain evidence="2">12NC29</strain>
    </source>
</reference>